<gene>
    <name evidence="1" type="ORF">INT47_003488</name>
</gene>
<dbReference type="AlphaFoldDB" id="A0A8H7V936"/>
<dbReference type="EMBL" id="JAEPRD010000013">
    <property type="protein sequence ID" value="KAG2210052.1"/>
    <property type="molecule type" value="Genomic_DNA"/>
</dbReference>
<dbReference type="Proteomes" id="UP000603453">
    <property type="component" value="Unassembled WGS sequence"/>
</dbReference>
<organism evidence="1 2">
    <name type="scientific">Mucor saturninus</name>
    <dbReference type="NCBI Taxonomy" id="64648"/>
    <lineage>
        <taxon>Eukaryota</taxon>
        <taxon>Fungi</taxon>
        <taxon>Fungi incertae sedis</taxon>
        <taxon>Mucoromycota</taxon>
        <taxon>Mucoromycotina</taxon>
        <taxon>Mucoromycetes</taxon>
        <taxon>Mucorales</taxon>
        <taxon>Mucorineae</taxon>
        <taxon>Mucoraceae</taxon>
        <taxon>Mucor</taxon>
    </lineage>
</organism>
<reference evidence="1" key="1">
    <citation type="submission" date="2020-12" db="EMBL/GenBank/DDBJ databases">
        <title>Metabolic potential, ecology and presence of endohyphal bacteria is reflected in genomic diversity of Mucoromycotina.</title>
        <authorList>
            <person name="Muszewska A."/>
            <person name="Okrasinska A."/>
            <person name="Steczkiewicz K."/>
            <person name="Drgas O."/>
            <person name="Orlowska M."/>
            <person name="Perlinska-Lenart U."/>
            <person name="Aleksandrzak-Piekarczyk T."/>
            <person name="Szatraj K."/>
            <person name="Zielenkiewicz U."/>
            <person name="Pilsyk S."/>
            <person name="Malc E."/>
            <person name="Mieczkowski P."/>
            <person name="Kruszewska J.S."/>
            <person name="Biernat P."/>
            <person name="Pawlowska J."/>
        </authorList>
    </citation>
    <scope>NUCLEOTIDE SEQUENCE</scope>
    <source>
        <strain evidence="1">WA0000017839</strain>
    </source>
</reference>
<evidence type="ECO:0000313" key="2">
    <source>
        <dbReference type="Proteomes" id="UP000603453"/>
    </source>
</evidence>
<dbReference type="OrthoDB" id="2110229at2759"/>
<proteinExistence type="predicted"/>
<sequence length="203" mass="23342">MSIELIIYLEPSSEFKDQVDTFLKETEATLGWTTANKYGCHITMAGFFKVEDSQEIKNKMDSVLKNTRFTVAPQVGKPLLIRDEKTNLPVHLILPITSTEEYREAMAMIAEECKQVVLLRLKKINHISLAYWDEENATSIQQNQWQQLVSKGVFDKIKQSADAYFQDVGDPLSWDIVLYERVSKGDLVGQDHVFKKLGRWPLD</sequence>
<evidence type="ECO:0000313" key="1">
    <source>
        <dbReference type="EMBL" id="KAG2210052.1"/>
    </source>
</evidence>
<protein>
    <recommendedName>
        <fullName evidence="3">2'-5' RNA ligase</fullName>
    </recommendedName>
</protein>
<keyword evidence="2" id="KW-1185">Reference proteome</keyword>
<name>A0A8H7V936_9FUNG</name>
<accession>A0A8H7V936</accession>
<comment type="caution">
    <text evidence="1">The sequence shown here is derived from an EMBL/GenBank/DDBJ whole genome shotgun (WGS) entry which is preliminary data.</text>
</comment>
<evidence type="ECO:0008006" key="3">
    <source>
        <dbReference type="Google" id="ProtNLM"/>
    </source>
</evidence>